<organism evidence="1 2">
    <name type="scientific">Alsobacter soli</name>
    <dbReference type="NCBI Taxonomy" id="2109933"/>
    <lineage>
        <taxon>Bacteria</taxon>
        <taxon>Pseudomonadati</taxon>
        <taxon>Pseudomonadota</taxon>
        <taxon>Alphaproteobacteria</taxon>
        <taxon>Hyphomicrobiales</taxon>
        <taxon>Alsobacteraceae</taxon>
        <taxon>Alsobacter</taxon>
    </lineage>
</organism>
<accession>A0A2T1HSX7</accession>
<dbReference type="RefSeq" id="WP_106337172.1">
    <property type="nucleotide sequence ID" value="NZ_PVZS01000011.1"/>
</dbReference>
<reference evidence="2" key="1">
    <citation type="submission" date="2018-03" db="EMBL/GenBank/DDBJ databases">
        <authorList>
            <person name="Sun L."/>
            <person name="Liu H."/>
            <person name="Chen W."/>
            <person name="Huang K."/>
            <person name="Liu W."/>
            <person name="Gao X."/>
        </authorList>
    </citation>
    <scope>NUCLEOTIDE SEQUENCE [LARGE SCALE GENOMIC DNA]</scope>
    <source>
        <strain evidence="2">SH9</strain>
    </source>
</reference>
<gene>
    <name evidence="1" type="ORF">SLNSH_11645</name>
</gene>
<dbReference type="EMBL" id="PVZS01000011">
    <property type="protein sequence ID" value="PSC04746.1"/>
    <property type="molecule type" value="Genomic_DNA"/>
</dbReference>
<dbReference type="OrthoDB" id="8452157at2"/>
<protein>
    <submittedName>
        <fullName evidence="1">Uncharacterized protein</fullName>
    </submittedName>
</protein>
<comment type="caution">
    <text evidence="1">The sequence shown here is derived from an EMBL/GenBank/DDBJ whole genome shotgun (WGS) entry which is preliminary data.</text>
</comment>
<dbReference type="Proteomes" id="UP000239772">
    <property type="component" value="Unassembled WGS sequence"/>
</dbReference>
<evidence type="ECO:0000313" key="2">
    <source>
        <dbReference type="Proteomes" id="UP000239772"/>
    </source>
</evidence>
<keyword evidence="2" id="KW-1185">Reference proteome</keyword>
<dbReference type="AlphaFoldDB" id="A0A2T1HSX7"/>
<name>A0A2T1HSX7_9HYPH</name>
<sequence length="291" mass="31142">MSQATMDFDRRPERTALRPDSYAGTLRRAAWDLVAAIGPGRVLTLATVAALLGAVIAGEPHWPRLAPPEPESTAALPRPEALTWAPVARPLAMFAIDTPLFPREPRLLEARRHAGGGGREEIQTFGAPETGQGFARLVAYRPGSEAGPAGSLFLETARRAADAGFAVNRSAVPVEMGTKFGAAETADVVLSRGANRHACIAWRILADDAGLRLSGWMCGVEGRPADRLTLACALDRLDLIAAADDKAVRAYFARAERNRLPQCTMRGAPGARRAGWLDLEAGPELRLRSHS</sequence>
<proteinExistence type="predicted"/>
<evidence type="ECO:0000313" key="1">
    <source>
        <dbReference type="EMBL" id="PSC04746.1"/>
    </source>
</evidence>